<feature type="repeat" description="WD" evidence="11">
    <location>
        <begin position="205"/>
        <end position="252"/>
    </location>
</feature>
<organism evidence="12 13">
    <name type="scientific">Lineolata rhizophorae</name>
    <dbReference type="NCBI Taxonomy" id="578093"/>
    <lineage>
        <taxon>Eukaryota</taxon>
        <taxon>Fungi</taxon>
        <taxon>Dikarya</taxon>
        <taxon>Ascomycota</taxon>
        <taxon>Pezizomycotina</taxon>
        <taxon>Dothideomycetes</taxon>
        <taxon>Dothideomycetes incertae sedis</taxon>
        <taxon>Lineolatales</taxon>
        <taxon>Lineolataceae</taxon>
        <taxon>Lineolata</taxon>
    </lineage>
</organism>
<dbReference type="InterPro" id="IPR037289">
    <property type="entry name" value="Elp2"/>
</dbReference>
<dbReference type="Gene3D" id="2.130.10.10">
    <property type="entry name" value="YVTN repeat-like/Quinoprotein amine dehydrogenase"/>
    <property type="match status" value="4"/>
</dbReference>
<feature type="repeat" description="WD" evidence="11">
    <location>
        <begin position="638"/>
        <end position="673"/>
    </location>
</feature>
<evidence type="ECO:0000256" key="4">
    <source>
        <dbReference type="ARBA" id="ARBA00005881"/>
    </source>
</evidence>
<dbReference type="GO" id="GO:0005737">
    <property type="term" value="C:cytoplasm"/>
    <property type="evidence" value="ECO:0007669"/>
    <property type="project" value="UniProtKB-SubCell"/>
</dbReference>
<evidence type="ECO:0000313" key="13">
    <source>
        <dbReference type="Proteomes" id="UP000799766"/>
    </source>
</evidence>
<dbReference type="GO" id="GO:0005634">
    <property type="term" value="C:nucleus"/>
    <property type="evidence" value="ECO:0007669"/>
    <property type="project" value="UniProtKB-SubCell"/>
</dbReference>
<dbReference type="InterPro" id="IPR001680">
    <property type="entry name" value="WD40_rpt"/>
</dbReference>
<evidence type="ECO:0000313" key="12">
    <source>
        <dbReference type="EMBL" id="KAF2462113.1"/>
    </source>
</evidence>
<protein>
    <recommendedName>
        <fullName evidence="5">Elongator complex protein 2</fullName>
    </recommendedName>
</protein>
<evidence type="ECO:0000256" key="3">
    <source>
        <dbReference type="ARBA" id="ARBA00005043"/>
    </source>
</evidence>
<dbReference type="FunFam" id="2.130.10.10:FF:000400">
    <property type="entry name" value="Elongator acetyltransferase complex subunit 2"/>
    <property type="match status" value="1"/>
</dbReference>
<name>A0A6A6PFH1_9PEZI</name>
<proteinExistence type="inferred from homology"/>
<feature type="repeat" description="WD" evidence="11">
    <location>
        <begin position="105"/>
        <end position="138"/>
    </location>
</feature>
<evidence type="ECO:0000256" key="7">
    <source>
        <dbReference type="ARBA" id="ARBA00022574"/>
    </source>
</evidence>
<evidence type="ECO:0000256" key="6">
    <source>
        <dbReference type="ARBA" id="ARBA00022490"/>
    </source>
</evidence>
<sequence length="781" mass="86024">MEAIVPVFTAAGGNRHPSAADWDEKSGLLAFGANNNVAIWNPLDEARRGISELLSGHTDVVNAVRFLRSKSRVQTLIVSGSADKTISIWGDREGSCSKFKRLKALNEHEGSINCIATLPDEDIFLSGAADATVKLWRLVWRQNEHASILDINLVQSISLTPRYFPLAVSISRLDAQSMILAIGGSKSTIQVFVSEESRFKLAASLTGHEGWIRSLDFTVEKEGQESDLLLASASQDKYIRLWRVHKGEELPAISSAANDPALGVIGRSLSNKAHRFTAGQVKYSITFEALLLGHEDWIFSASWRKCKGSRLRLLSASADNSLAIWESDPSSGVWISTDRLGEMSAQKGATTATGSAGGFWISLWSPDGKAVVSLGRTGSWRLWEYDSDADRWCAQDGSYFLSTGSDQTTRLFAEWKWGDKHSWHEFSRPQIHGYDLNCVDTIGTSRFISGADEKLLRVFDEPSAIAALLAKLAGVKSSIILGLSNKAIQVVDDHESVENGDAEDHEAIDPSSFVHKSTLDIDHPPLEDQLARHTLWPEVEKLYGHGYEISAATASHDETLIATACKASSIDHAVIRLYETKDWREVRPTLTAHSLTVAALEFSDDDQYLLSVGRDRQWALFRRSEESPTVYKLKRSNPKGHSRMILDCTWAPAGISNVFATGGRDKTLKIWRVGSHEVQCAVIHSVNCSITATAFAPCLISGRFLLAYGTENGAIELLSINSKSYELEGHRRISSRESSPLKTINQISWRPSTFESSRISDLQFVVGIDDGSVRLYSKLAS</sequence>
<dbReference type="UniPathway" id="UPA00988"/>
<evidence type="ECO:0000256" key="1">
    <source>
        <dbReference type="ARBA" id="ARBA00004123"/>
    </source>
</evidence>
<comment type="pathway">
    <text evidence="3">tRNA modification; 5-methoxycarbonylmethyl-2-thiouridine-tRNA biosynthesis.</text>
</comment>
<dbReference type="EMBL" id="MU001670">
    <property type="protein sequence ID" value="KAF2462113.1"/>
    <property type="molecule type" value="Genomic_DNA"/>
</dbReference>
<dbReference type="OrthoDB" id="27911at2759"/>
<dbReference type="Pfam" id="PF00400">
    <property type="entry name" value="WD40"/>
    <property type="match status" value="5"/>
</dbReference>
<dbReference type="Proteomes" id="UP000799766">
    <property type="component" value="Unassembled WGS sequence"/>
</dbReference>
<dbReference type="GO" id="GO:0033588">
    <property type="term" value="C:elongator holoenzyme complex"/>
    <property type="evidence" value="ECO:0007669"/>
    <property type="project" value="InterPro"/>
</dbReference>
<keyword evidence="9" id="KW-0677">Repeat</keyword>
<evidence type="ECO:0000256" key="11">
    <source>
        <dbReference type="PROSITE-ProRule" id="PRU00221"/>
    </source>
</evidence>
<dbReference type="PANTHER" id="PTHR44111">
    <property type="entry name" value="ELONGATOR COMPLEX PROTEIN 2"/>
    <property type="match status" value="1"/>
</dbReference>
<feature type="repeat" description="WD" evidence="11">
    <location>
        <begin position="54"/>
        <end position="89"/>
    </location>
</feature>
<evidence type="ECO:0000256" key="9">
    <source>
        <dbReference type="ARBA" id="ARBA00022737"/>
    </source>
</evidence>
<dbReference type="PANTHER" id="PTHR44111:SF1">
    <property type="entry name" value="ELONGATOR COMPLEX PROTEIN 2"/>
    <property type="match status" value="1"/>
</dbReference>
<reference evidence="12" key="1">
    <citation type="journal article" date="2020" name="Stud. Mycol.">
        <title>101 Dothideomycetes genomes: a test case for predicting lifestyles and emergence of pathogens.</title>
        <authorList>
            <person name="Haridas S."/>
            <person name="Albert R."/>
            <person name="Binder M."/>
            <person name="Bloem J."/>
            <person name="Labutti K."/>
            <person name="Salamov A."/>
            <person name="Andreopoulos B."/>
            <person name="Baker S."/>
            <person name="Barry K."/>
            <person name="Bills G."/>
            <person name="Bluhm B."/>
            <person name="Cannon C."/>
            <person name="Castanera R."/>
            <person name="Culley D."/>
            <person name="Daum C."/>
            <person name="Ezra D."/>
            <person name="Gonzalez J."/>
            <person name="Henrissat B."/>
            <person name="Kuo A."/>
            <person name="Liang C."/>
            <person name="Lipzen A."/>
            <person name="Lutzoni F."/>
            <person name="Magnuson J."/>
            <person name="Mondo S."/>
            <person name="Nolan M."/>
            <person name="Ohm R."/>
            <person name="Pangilinan J."/>
            <person name="Park H.-J."/>
            <person name="Ramirez L."/>
            <person name="Alfaro M."/>
            <person name="Sun H."/>
            <person name="Tritt A."/>
            <person name="Yoshinaga Y."/>
            <person name="Zwiers L.-H."/>
            <person name="Turgeon B."/>
            <person name="Goodwin S."/>
            <person name="Spatafora J."/>
            <person name="Crous P."/>
            <person name="Grigoriev I."/>
        </authorList>
    </citation>
    <scope>NUCLEOTIDE SEQUENCE</scope>
    <source>
        <strain evidence="12">ATCC 16933</strain>
    </source>
</reference>
<dbReference type="PRINTS" id="PR00320">
    <property type="entry name" value="GPROTEINBRPT"/>
</dbReference>
<dbReference type="PROSITE" id="PS50082">
    <property type="entry name" value="WD_REPEATS_2"/>
    <property type="match status" value="4"/>
</dbReference>
<dbReference type="PROSITE" id="PS50294">
    <property type="entry name" value="WD_REPEATS_REGION"/>
    <property type="match status" value="3"/>
</dbReference>
<dbReference type="SUPFAM" id="SSF50978">
    <property type="entry name" value="WD40 repeat-like"/>
    <property type="match status" value="2"/>
</dbReference>
<comment type="similarity">
    <text evidence="4">Belongs to the WD repeat ELP2 family.</text>
</comment>
<dbReference type="AlphaFoldDB" id="A0A6A6PFH1"/>
<keyword evidence="8" id="KW-0819">tRNA processing</keyword>
<keyword evidence="13" id="KW-1185">Reference proteome</keyword>
<evidence type="ECO:0000256" key="5">
    <source>
        <dbReference type="ARBA" id="ARBA00020267"/>
    </source>
</evidence>
<evidence type="ECO:0000256" key="2">
    <source>
        <dbReference type="ARBA" id="ARBA00004496"/>
    </source>
</evidence>
<keyword evidence="6" id="KW-0963">Cytoplasm</keyword>
<accession>A0A6A6PFH1</accession>
<dbReference type="SMART" id="SM00320">
    <property type="entry name" value="WD40"/>
    <property type="match status" value="11"/>
</dbReference>
<dbReference type="InterPro" id="IPR020472">
    <property type="entry name" value="WD40_PAC1"/>
</dbReference>
<evidence type="ECO:0000256" key="10">
    <source>
        <dbReference type="ARBA" id="ARBA00023242"/>
    </source>
</evidence>
<comment type="subcellular location">
    <subcellularLocation>
        <location evidence="2">Cytoplasm</location>
    </subcellularLocation>
    <subcellularLocation>
        <location evidence="1">Nucleus</location>
    </subcellularLocation>
</comment>
<keyword evidence="7 11" id="KW-0853">WD repeat</keyword>
<dbReference type="InterPro" id="IPR015943">
    <property type="entry name" value="WD40/YVTN_repeat-like_dom_sf"/>
</dbReference>
<dbReference type="GO" id="GO:0002098">
    <property type="term" value="P:tRNA wobble uridine modification"/>
    <property type="evidence" value="ECO:0007669"/>
    <property type="project" value="InterPro"/>
</dbReference>
<dbReference type="InterPro" id="IPR036322">
    <property type="entry name" value="WD40_repeat_dom_sf"/>
</dbReference>
<evidence type="ECO:0000256" key="8">
    <source>
        <dbReference type="ARBA" id="ARBA00022694"/>
    </source>
</evidence>
<keyword evidence="10" id="KW-0539">Nucleus</keyword>
<gene>
    <name evidence="12" type="ORF">BDY21DRAFT_412566</name>
</gene>